<dbReference type="PANTHER" id="PTHR33407">
    <property type="entry name" value="PECTATE LYASE F-RELATED"/>
    <property type="match status" value="1"/>
</dbReference>
<dbReference type="Gene3D" id="2.160.20.10">
    <property type="entry name" value="Single-stranded right-handed beta-helix, Pectin lyase-like"/>
    <property type="match status" value="1"/>
</dbReference>
<evidence type="ECO:0000256" key="11">
    <source>
        <dbReference type="ARBA" id="ARBA00039895"/>
    </source>
</evidence>
<comment type="catalytic activity">
    <reaction evidence="1">
        <text>Eliminative cleavage of (1-&gt;4)-alpha-D-galacturonan to give oligosaccharides with 4-deoxy-alpha-D-galact-4-enuronosyl groups at their non-reducing ends.</text>
        <dbReference type="EC" id="4.2.2.2"/>
    </reaction>
</comment>
<proteinExistence type="inferred from homology"/>
<gene>
    <name evidence="13" type="ORF">HBR001_LOCUS5674</name>
</gene>
<evidence type="ECO:0000256" key="12">
    <source>
        <dbReference type="SAM" id="SignalP"/>
    </source>
</evidence>
<evidence type="ECO:0000256" key="2">
    <source>
        <dbReference type="ARBA" id="ARBA00001913"/>
    </source>
</evidence>
<evidence type="ECO:0000256" key="10">
    <source>
        <dbReference type="ARBA" id="ARBA00025679"/>
    </source>
</evidence>
<feature type="chain" id="PRO_5043729225" description="Probable pectate lyase F" evidence="12">
    <location>
        <begin position="19"/>
        <end position="299"/>
    </location>
</feature>
<dbReference type="AlphaFoldDB" id="A0AAV0UCM4"/>
<evidence type="ECO:0000256" key="7">
    <source>
        <dbReference type="ARBA" id="ARBA00022729"/>
    </source>
</evidence>
<comment type="subcellular location">
    <subcellularLocation>
        <location evidence="3">Secreted</location>
    </subcellularLocation>
</comment>
<comment type="similarity">
    <text evidence="4">Belongs to the polysaccharide lyase 3 family.</text>
</comment>
<dbReference type="InterPro" id="IPR011050">
    <property type="entry name" value="Pectin_lyase_fold/virulence"/>
</dbReference>
<dbReference type="EC" id="4.2.2.2" evidence="5"/>
<dbReference type="InterPro" id="IPR004898">
    <property type="entry name" value="Pectate_lyase_PlyH/PlyE-like"/>
</dbReference>
<dbReference type="PANTHER" id="PTHR33407:SF9">
    <property type="entry name" value="PECTATE LYASE F-RELATED"/>
    <property type="match status" value="1"/>
</dbReference>
<evidence type="ECO:0000256" key="4">
    <source>
        <dbReference type="ARBA" id="ARBA00006463"/>
    </source>
</evidence>
<keyword evidence="6" id="KW-0964">Secreted</keyword>
<accession>A0AAV0UCM4</accession>
<evidence type="ECO:0000256" key="3">
    <source>
        <dbReference type="ARBA" id="ARBA00004613"/>
    </source>
</evidence>
<evidence type="ECO:0000256" key="8">
    <source>
        <dbReference type="ARBA" id="ARBA00022837"/>
    </source>
</evidence>
<dbReference type="EMBL" id="CANTFL010001187">
    <property type="protein sequence ID" value="CAI5732921.1"/>
    <property type="molecule type" value="Genomic_DNA"/>
</dbReference>
<evidence type="ECO:0000256" key="6">
    <source>
        <dbReference type="ARBA" id="ARBA00022525"/>
    </source>
</evidence>
<feature type="signal peptide" evidence="12">
    <location>
        <begin position="1"/>
        <end position="18"/>
    </location>
</feature>
<keyword evidence="8" id="KW-0106">Calcium</keyword>
<dbReference type="Proteomes" id="UP001162031">
    <property type="component" value="Unassembled WGS sequence"/>
</dbReference>
<organism evidence="13 14">
    <name type="scientific">Hyaloperonospora brassicae</name>
    <name type="common">Brassica downy mildew</name>
    <name type="synonym">Peronospora brassicae</name>
    <dbReference type="NCBI Taxonomy" id="162125"/>
    <lineage>
        <taxon>Eukaryota</taxon>
        <taxon>Sar</taxon>
        <taxon>Stramenopiles</taxon>
        <taxon>Oomycota</taxon>
        <taxon>Peronosporomycetes</taxon>
        <taxon>Peronosporales</taxon>
        <taxon>Peronosporaceae</taxon>
        <taxon>Hyaloperonospora</taxon>
    </lineage>
</organism>
<dbReference type="InterPro" id="IPR012334">
    <property type="entry name" value="Pectin_lyas_fold"/>
</dbReference>
<evidence type="ECO:0000256" key="9">
    <source>
        <dbReference type="ARBA" id="ARBA00023239"/>
    </source>
</evidence>
<reference evidence="13" key="1">
    <citation type="submission" date="2022-12" db="EMBL/GenBank/DDBJ databases">
        <authorList>
            <person name="Webb A."/>
        </authorList>
    </citation>
    <scope>NUCLEOTIDE SEQUENCE</scope>
    <source>
        <strain evidence="13">Hp1</strain>
    </source>
</reference>
<comment type="function">
    <text evidence="10">Pectinolytic enzyme consist of four classes of enzymes: pectin lyase, polygalacturonase, pectin methylesterase and rhamnogalacturonase. Among pectinolytic enzymes, pectin lyase is the most important in depolymerization of pectin, since it cleaves internal glycosidic bonds of highly methylated pectins. Favors pectate, the anion, over pectin, the methyl ester.</text>
</comment>
<dbReference type="GO" id="GO:0030570">
    <property type="term" value="F:pectate lyase activity"/>
    <property type="evidence" value="ECO:0007669"/>
    <property type="project" value="UniProtKB-EC"/>
</dbReference>
<keyword evidence="14" id="KW-1185">Reference proteome</keyword>
<comment type="caution">
    <text evidence="13">The sequence shown here is derived from an EMBL/GenBank/DDBJ whole genome shotgun (WGS) entry which is preliminary data.</text>
</comment>
<protein>
    <recommendedName>
        <fullName evidence="11">Probable pectate lyase F</fullName>
        <ecNumber evidence="5">4.2.2.2</ecNumber>
    </recommendedName>
</protein>
<sequence>MRSIVALLAFSYLLSAQAKTATEFASLETFKTKGGGQHLLRESVGPAQWKGQYTPGEVTVAGAGESAPGVWPLSEGTVVRHRPKIVSSTKSFDGGMKTFKRGNVQFESGSKMARENAVFVVQAGGVLRNVIIAGGGGVFCETHNCVLVNVWFKDSLQGALHIHSGTGLTTVTGGGAKNVAGSIIFGQASGTVVVSGGFYMENSGRLFESCGTCGPVTRKIVVDGVVSVNPTAELIRVNSNYKDRGTIYSATITTTNANYPLCTRYNGGAVPQKLGVGAAPPVCSFSRSDVRIKPAKRAV</sequence>
<evidence type="ECO:0000313" key="13">
    <source>
        <dbReference type="EMBL" id="CAI5732921.1"/>
    </source>
</evidence>
<dbReference type="Pfam" id="PF03211">
    <property type="entry name" value="Pectate_lyase"/>
    <property type="match status" value="1"/>
</dbReference>
<dbReference type="GO" id="GO:0005576">
    <property type="term" value="C:extracellular region"/>
    <property type="evidence" value="ECO:0007669"/>
    <property type="project" value="UniProtKB-SubCell"/>
</dbReference>
<keyword evidence="7 12" id="KW-0732">Signal</keyword>
<evidence type="ECO:0000313" key="14">
    <source>
        <dbReference type="Proteomes" id="UP001162031"/>
    </source>
</evidence>
<evidence type="ECO:0000256" key="1">
    <source>
        <dbReference type="ARBA" id="ARBA00000695"/>
    </source>
</evidence>
<comment type="cofactor">
    <cofactor evidence="2">
        <name>Ca(2+)</name>
        <dbReference type="ChEBI" id="CHEBI:29108"/>
    </cofactor>
</comment>
<dbReference type="GO" id="GO:0045490">
    <property type="term" value="P:pectin catabolic process"/>
    <property type="evidence" value="ECO:0007669"/>
    <property type="project" value="TreeGrafter"/>
</dbReference>
<name>A0AAV0UCM4_HYABA</name>
<dbReference type="SUPFAM" id="SSF51126">
    <property type="entry name" value="Pectin lyase-like"/>
    <property type="match status" value="1"/>
</dbReference>
<keyword evidence="9" id="KW-0456">Lyase</keyword>
<evidence type="ECO:0000256" key="5">
    <source>
        <dbReference type="ARBA" id="ARBA00012272"/>
    </source>
</evidence>